<dbReference type="Gene3D" id="1.20.1250.20">
    <property type="entry name" value="MFS general substrate transporter like domains"/>
    <property type="match status" value="2"/>
</dbReference>
<dbReference type="GO" id="GO:0000329">
    <property type="term" value="C:fungal-type vacuole membrane"/>
    <property type="evidence" value="ECO:0007669"/>
    <property type="project" value="TreeGrafter"/>
</dbReference>
<comment type="subcellular location">
    <subcellularLocation>
        <location evidence="1">Membrane</location>
        <topology evidence="1">Multi-pass membrane protein</topology>
    </subcellularLocation>
</comment>
<protein>
    <submittedName>
        <fullName evidence="6">CIC11C00000004618</fullName>
    </submittedName>
</protein>
<feature type="transmembrane region" description="Helical" evidence="5">
    <location>
        <begin position="54"/>
        <end position="71"/>
    </location>
</feature>
<gene>
    <name evidence="6" type="ORF">SAMEA4029010_CIC11G00000004618</name>
</gene>
<feature type="transmembrane region" description="Helical" evidence="5">
    <location>
        <begin position="106"/>
        <end position="128"/>
    </location>
</feature>
<dbReference type="InterPro" id="IPR011701">
    <property type="entry name" value="MFS"/>
</dbReference>
<dbReference type="AlphaFoldDB" id="A0A1L0CU85"/>
<dbReference type="EMBL" id="LT635756">
    <property type="protein sequence ID" value="SGZ46543.1"/>
    <property type="molecule type" value="Genomic_DNA"/>
</dbReference>
<feature type="transmembrane region" description="Helical" evidence="5">
    <location>
        <begin position="12"/>
        <end position="34"/>
    </location>
</feature>
<dbReference type="Proteomes" id="UP000182334">
    <property type="component" value="Chromosome I"/>
</dbReference>
<evidence type="ECO:0000313" key="7">
    <source>
        <dbReference type="Proteomes" id="UP000182334"/>
    </source>
</evidence>
<evidence type="ECO:0000256" key="1">
    <source>
        <dbReference type="ARBA" id="ARBA00004141"/>
    </source>
</evidence>
<dbReference type="OrthoDB" id="410267at2759"/>
<feature type="transmembrane region" description="Helical" evidence="5">
    <location>
        <begin position="261"/>
        <end position="287"/>
    </location>
</feature>
<evidence type="ECO:0000313" key="6">
    <source>
        <dbReference type="EMBL" id="SGZ46543.1"/>
    </source>
</evidence>
<keyword evidence="7" id="KW-1185">Reference proteome</keyword>
<keyword evidence="3 5" id="KW-1133">Transmembrane helix</keyword>
<evidence type="ECO:0000256" key="5">
    <source>
        <dbReference type="SAM" id="Phobius"/>
    </source>
</evidence>
<feature type="transmembrane region" description="Helical" evidence="5">
    <location>
        <begin position="172"/>
        <end position="191"/>
    </location>
</feature>
<keyword evidence="2 5" id="KW-0812">Transmembrane</keyword>
<dbReference type="PANTHER" id="PTHR21576:SF166">
    <property type="entry name" value="ADR278WP"/>
    <property type="match status" value="1"/>
</dbReference>
<dbReference type="STRING" id="45354.A0A1L0CU85"/>
<feature type="transmembrane region" description="Helical" evidence="5">
    <location>
        <begin position="377"/>
        <end position="400"/>
    </location>
</feature>
<name>A0A1L0CU85_9ASCO</name>
<feature type="transmembrane region" description="Helical" evidence="5">
    <location>
        <begin position="345"/>
        <end position="365"/>
    </location>
</feature>
<evidence type="ECO:0000256" key="3">
    <source>
        <dbReference type="ARBA" id="ARBA00022989"/>
    </source>
</evidence>
<evidence type="ECO:0000256" key="4">
    <source>
        <dbReference type="ARBA" id="ARBA00023136"/>
    </source>
</evidence>
<feature type="transmembrane region" description="Helical" evidence="5">
    <location>
        <begin position="412"/>
        <end position="436"/>
    </location>
</feature>
<sequence>MLDAYLPRTDRWRILAATVPVALSSGTLFVYSVYGTQLADKCGLDSSLAANLNISATVGTSVGGLLGGYITDMYGTQIPVFSSLVFVGLGYKWLHWLYGQGMDAPAWQLIVAMFLVGIGSTSSYFASIKAVTVMFPQYKGSAQSVTIASFAISSLLYSFVYSSVFKGDVSRFLLFLSLSSLVMQFIGVLFVRVDGHKTDRPDVQGPELNHGPEFDHLIHERLPLVLASSSSVNLPSLAEDDKPDGLTLKLLDVKHSLVHPIFIFHFVVMAIMQGIGQMYIYSVGFVIKALHYEFSHLPEAQGVPSLHSIQALHVSLIAIFSFVGRLASGPLADTIVNRFKGHRQWVTILGALIMFLGQFALSFPIDKWSNQLSTVNTILSVISCFIGFAYGLTFTTFPGIVADLFSLKIYSLIWGIMYSSTVPGLTIFTKVFGYIYDENSVFVGGDLVCAKGSRCYLETFELTSSLCVVVAGSLLVYLYIASRKKGN</sequence>
<dbReference type="Pfam" id="PF07690">
    <property type="entry name" value="MFS_1"/>
    <property type="match status" value="1"/>
</dbReference>
<evidence type="ECO:0000256" key="2">
    <source>
        <dbReference type="ARBA" id="ARBA00022692"/>
    </source>
</evidence>
<dbReference type="GO" id="GO:0022857">
    <property type="term" value="F:transmembrane transporter activity"/>
    <property type="evidence" value="ECO:0007669"/>
    <property type="project" value="InterPro"/>
</dbReference>
<dbReference type="PANTHER" id="PTHR21576">
    <property type="entry name" value="UNCHARACTERIZED NODULIN-LIKE PROTEIN"/>
    <property type="match status" value="1"/>
</dbReference>
<feature type="transmembrane region" description="Helical" evidence="5">
    <location>
        <begin position="462"/>
        <end position="480"/>
    </location>
</feature>
<proteinExistence type="predicted"/>
<keyword evidence="4 5" id="KW-0472">Membrane</keyword>
<dbReference type="InterPro" id="IPR036259">
    <property type="entry name" value="MFS_trans_sf"/>
</dbReference>
<feature type="transmembrane region" description="Helical" evidence="5">
    <location>
        <begin position="140"/>
        <end position="160"/>
    </location>
</feature>
<dbReference type="SUPFAM" id="SSF103473">
    <property type="entry name" value="MFS general substrate transporter"/>
    <property type="match status" value="1"/>
</dbReference>
<reference evidence="6 7" key="1">
    <citation type="submission" date="2016-10" db="EMBL/GenBank/DDBJ databases">
        <authorList>
            <person name="de Groot N.N."/>
        </authorList>
    </citation>
    <scope>NUCLEOTIDE SEQUENCE [LARGE SCALE GENOMIC DNA]</scope>
    <source>
        <strain evidence="6 7">CBS 141442</strain>
    </source>
</reference>
<accession>A0A1L0CU85</accession>
<feature type="transmembrane region" description="Helical" evidence="5">
    <location>
        <begin position="78"/>
        <end position="94"/>
    </location>
</feature>
<organism evidence="6 7">
    <name type="scientific">Sungouiella intermedia</name>
    <dbReference type="NCBI Taxonomy" id="45354"/>
    <lineage>
        <taxon>Eukaryota</taxon>
        <taxon>Fungi</taxon>
        <taxon>Dikarya</taxon>
        <taxon>Ascomycota</taxon>
        <taxon>Saccharomycotina</taxon>
        <taxon>Pichiomycetes</taxon>
        <taxon>Metschnikowiaceae</taxon>
        <taxon>Sungouiella</taxon>
    </lineage>
</organism>